<feature type="signal peptide" evidence="2">
    <location>
        <begin position="1"/>
        <end position="31"/>
    </location>
</feature>
<feature type="compositionally biased region" description="Polar residues" evidence="1">
    <location>
        <begin position="320"/>
        <end position="329"/>
    </location>
</feature>
<dbReference type="Proteomes" id="UP000307768">
    <property type="component" value="Unassembled WGS sequence"/>
</dbReference>
<gene>
    <name evidence="3" type="ORF">FE697_016175</name>
</gene>
<evidence type="ECO:0000256" key="1">
    <source>
        <dbReference type="SAM" id="MobiDB-lite"/>
    </source>
</evidence>
<dbReference type="RefSeq" id="WP_149770664.1">
    <property type="nucleotide sequence ID" value="NZ_VDFQ02000005.1"/>
</dbReference>
<proteinExistence type="predicted"/>
<dbReference type="AlphaFoldDB" id="A0A5Q6RR81"/>
<evidence type="ECO:0008006" key="5">
    <source>
        <dbReference type="Google" id="ProtNLM"/>
    </source>
</evidence>
<protein>
    <recommendedName>
        <fullName evidence="5">WxL domain-containing protein</fullName>
    </recommendedName>
</protein>
<evidence type="ECO:0000313" key="4">
    <source>
        <dbReference type="Proteomes" id="UP000307768"/>
    </source>
</evidence>
<organism evidence="3 4">
    <name type="scientific">Mumia zhuanghuii</name>
    <dbReference type="NCBI Taxonomy" id="2585211"/>
    <lineage>
        <taxon>Bacteria</taxon>
        <taxon>Bacillati</taxon>
        <taxon>Actinomycetota</taxon>
        <taxon>Actinomycetes</taxon>
        <taxon>Propionibacteriales</taxon>
        <taxon>Nocardioidaceae</taxon>
        <taxon>Mumia</taxon>
    </lineage>
</organism>
<dbReference type="Gene3D" id="2.60.40.230">
    <property type="entry name" value="Neocarzinostatin-like"/>
    <property type="match status" value="1"/>
</dbReference>
<keyword evidence="2" id="KW-0732">Signal</keyword>
<feature type="chain" id="PRO_5024325226" description="WxL domain-containing protein" evidence="2">
    <location>
        <begin position="32"/>
        <end position="575"/>
    </location>
</feature>
<reference evidence="3 4" key="1">
    <citation type="submission" date="2019-09" db="EMBL/GenBank/DDBJ databases">
        <title>Mumia zhuanghuii sp. nov. isolated from the intestinal contents of plateau pika (Ochotona curzoniae) in the Qinghai-Tibet plateau of China.</title>
        <authorList>
            <person name="Tian Z."/>
        </authorList>
    </citation>
    <scope>NUCLEOTIDE SEQUENCE [LARGE SCALE GENOMIC DNA]</scope>
    <source>
        <strain evidence="4">350</strain>
    </source>
</reference>
<sequence>MISKNRAVALLAGASMLATTAVVLGAGSASAVTPTGGCWVYSPPSGAGIEDTTPASNTSSSLAPWSEGAVDYTLTTSGGTTVGSTRDFSLVFDKGPKNGGPPASGTAYYYFSVNGNNLPAITKAFSAGGGAVIPGDTITGSFAITAAGSTTVKLRKVIYDIPTFLTRVNCNGQSTGVANGVNPATTPIDTNISANFSAVGPTATITGISNQVVNTAARKNDVISFSVTNFAGAGTGTAELCNTSGSSCDAGSSSVTISAGGTGTGTLPVPATPTAGARTLKVTSGSEVSLTPVTILGNPTVATNVVGGGAGTIVTVSGTNWDPNQSVNVSSTQSGPPFPPPATSDPAVTATADSAGNFSQSFTVNDPATAFIGASRTHVAGPPPVVIFASQAFTFSGDSCTAKAGLATTGSCSLLETVDLTVVAGDLKMSKVAGNVTMSGIQLNGTDQTSTGNLQDVTVKDYRGGTLGWSLVGRFSGLNGPAKPSGGNFTIPSSSLSWTPSCVAAANSDDTVTAGAAGAFGDAATDLPLCSVSTAGLGANGTSGGDTVADAGLSLAVGSSQAAGAYTGLLTLTLS</sequence>
<evidence type="ECO:0000256" key="2">
    <source>
        <dbReference type="SAM" id="SignalP"/>
    </source>
</evidence>
<accession>A0A5Q6RR81</accession>
<name>A0A5Q6RR81_9ACTN</name>
<evidence type="ECO:0000313" key="3">
    <source>
        <dbReference type="EMBL" id="KAA1420495.1"/>
    </source>
</evidence>
<comment type="caution">
    <text evidence="3">The sequence shown here is derived from an EMBL/GenBank/DDBJ whole genome shotgun (WGS) entry which is preliminary data.</text>
</comment>
<dbReference type="EMBL" id="VDFQ02000005">
    <property type="protein sequence ID" value="KAA1420495.1"/>
    <property type="molecule type" value="Genomic_DNA"/>
</dbReference>
<dbReference type="OrthoDB" id="4451361at2"/>
<feature type="region of interest" description="Disordered" evidence="1">
    <location>
        <begin position="319"/>
        <end position="352"/>
    </location>
</feature>